<proteinExistence type="predicted"/>
<keyword evidence="3" id="KW-0732">Signal</keyword>
<dbReference type="Pfam" id="PF10348">
    <property type="entry name" value="DUF2427"/>
    <property type="match status" value="1"/>
</dbReference>
<feature type="chain" id="PRO_5002238596" description="Integral membrane protein" evidence="3">
    <location>
        <begin position="24"/>
        <end position="618"/>
    </location>
</feature>
<dbReference type="InterPro" id="IPR018825">
    <property type="entry name" value="DUF2427"/>
</dbReference>
<name>A0A0D2AP20_9EURO</name>
<feature type="compositionally biased region" description="Basic and acidic residues" evidence="1">
    <location>
        <begin position="450"/>
        <end position="463"/>
    </location>
</feature>
<feature type="transmembrane region" description="Helical" evidence="2">
    <location>
        <begin position="479"/>
        <end position="496"/>
    </location>
</feature>
<evidence type="ECO:0000256" key="2">
    <source>
        <dbReference type="SAM" id="Phobius"/>
    </source>
</evidence>
<evidence type="ECO:0008006" key="8">
    <source>
        <dbReference type="Google" id="ProtNLM"/>
    </source>
</evidence>
<protein>
    <recommendedName>
        <fullName evidence="8">Integral membrane protein</fullName>
    </recommendedName>
</protein>
<evidence type="ECO:0000313" key="7">
    <source>
        <dbReference type="Proteomes" id="UP000054466"/>
    </source>
</evidence>
<dbReference type="Proteomes" id="UP000054466">
    <property type="component" value="Unassembled WGS sequence"/>
</dbReference>
<sequence>MIHYHIVVTAILFQLQYASFAAAHAHGDDEFPDETTGMTTSLDIPTTAALSAPSYLHNDTNPYSMPSYAGHSEYSSMIIAHIVFMVIAWFFILPVGVIFSVARSRGLALLVQVIFLVLNGLGMVFGTMYNMKTPDLYEHNAHHTIGWIATWAMIAQTTMSVLVVSVEKRNRKKSIGASVEAGAERAAFLPASRVNMPQQGMTLYTERSRDLSYRLQDTESVCSSIHDDSDPLPALADSYQLDENFKDFDDDPETPVHSLEVFLHHCLNAVDNCLPTRLPRRLISSTLSRVFHVLYRIIDRTILILGFVALVTGGVTYTGIFRGKNLFNGLAHFIKGGIFFWYGLLTLGRWTGCFADFGWAWNVTLGAQVAGRSIPSAEFVESFVIFVYGSTNVFLEHLAAWGQAWSAQDLEHVSISIMFFGGGLCGMLVESKTLRKWLNTPARTSMPPPARDRDGIDRARSSEEAQTIPKSYNISTNPIPALIILLLGIMMSAHHQNSMTSTTVHKQWGTLLSGFSVARMVTYMAMYISPPTSIYPSRPPSELVSSFCLISGGVVFMASTKDIVHWMEAEGLMAMFVFTIAMGLTAFIMAFEISLLSLNGWAARRERKKSKSTVTGGN</sequence>
<dbReference type="CDD" id="cd08760">
    <property type="entry name" value="Cyt_b561_FRRS1_like"/>
    <property type="match status" value="1"/>
</dbReference>
<feature type="transmembrane region" description="Helical" evidence="2">
    <location>
        <begin position="572"/>
        <end position="601"/>
    </location>
</feature>
<gene>
    <name evidence="6" type="ORF">PV07_06640</name>
</gene>
<feature type="domain" description="DUF2427" evidence="4">
    <location>
        <begin position="68"/>
        <end position="162"/>
    </location>
</feature>
<dbReference type="OrthoDB" id="4005299at2759"/>
<dbReference type="VEuPathDB" id="FungiDB:PV07_06640"/>
<feature type="transmembrane region" description="Helical" evidence="2">
    <location>
        <begin position="382"/>
        <end position="400"/>
    </location>
</feature>
<feature type="transmembrane region" description="Helical" evidence="2">
    <location>
        <begin position="508"/>
        <end position="529"/>
    </location>
</feature>
<dbReference type="EMBL" id="KN847043">
    <property type="protein sequence ID" value="KIW26837.1"/>
    <property type="molecule type" value="Genomic_DNA"/>
</dbReference>
<dbReference type="GeneID" id="27345834"/>
<accession>A0A0D2AP20</accession>
<feature type="transmembrane region" description="Helical" evidence="2">
    <location>
        <begin position="106"/>
        <end position="125"/>
    </location>
</feature>
<feature type="region of interest" description="Disordered" evidence="1">
    <location>
        <begin position="442"/>
        <end position="467"/>
    </location>
</feature>
<feature type="signal peptide" evidence="3">
    <location>
        <begin position="1"/>
        <end position="23"/>
    </location>
</feature>
<evidence type="ECO:0000256" key="3">
    <source>
        <dbReference type="SAM" id="SignalP"/>
    </source>
</evidence>
<keyword evidence="7" id="KW-1185">Reference proteome</keyword>
<dbReference type="PANTHER" id="PTHR31685:SF3">
    <property type="entry name" value="INTEGRAL MEMBRANE PROTEIN (AFU_ORTHOLOGUE AFUA_6G12730)"/>
    <property type="match status" value="1"/>
</dbReference>
<reference evidence="6 7" key="1">
    <citation type="submission" date="2015-01" db="EMBL/GenBank/DDBJ databases">
        <title>The Genome Sequence of Cladophialophora immunda CBS83496.</title>
        <authorList>
            <consortium name="The Broad Institute Genomics Platform"/>
            <person name="Cuomo C."/>
            <person name="de Hoog S."/>
            <person name="Gorbushina A."/>
            <person name="Stielow B."/>
            <person name="Teixiera M."/>
            <person name="Abouelleil A."/>
            <person name="Chapman S.B."/>
            <person name="Priest M."/>
            <person name="Young S.K."/>
            <person name="Wortman J."/>
            <person name="Nusbaum C."/>
            <person name="Birren B."/>
        </authorList>
    </citation>
    <scope>NUCLEOTIDE SEQUENCE [LARGE SCALE GENOMIC DNA]</scope>
    <source>
        <strain evidence="6 7">CBS 83496</strain>
    </source>
</reference>
<keyword evidence="2" id="KW-1133">Transmembrane helix</keyword>
<evidence type="ECO:0000313" key="6">
    <source>
        <dbReference type="EMBL" id="KIW26837.1"/>
    </source>
</evidence>
<keyword evidence="2" id="KW-0812">Transmembrane</keyword>
<dbReference type="AlphaFoldDB" id="A0A0D2AP20"/>
<feature type="transmembrane region" description="Helical" evidence="2">
    <location>
        <begin position="145"/>
        <end position="166"/>
    </location>
</feature>
<evidence type="ECO:0000256" key="1">
    <source>
        <dbReference type="SAM" id="MobiDB-lite"/>
    </source>
</evidence>
<dbReference type="Pfam" id="PF10355">
    <property type="entry name" value="Ytp1"/>
    <property type="match status" value="1"/>
</dbReference>
<dbReference type="HOGENOM" id="CLU_012543_1_0_1"/>
<feature type="transmembrane region" description="Helical" evidence="2">
    <location>
        <begin position="78"/>
        <end position="99"/>
    </location>
</feature>
<feature type="domain" description="Protein YTP1-like C-terminal" evidence="5">
    <location>
        <begin position="306"/>
        <end position="598"/>
    </location>
</feature>
<feature type="transmembrane region" description="Helical" evidence="2">
    <location>
        <begin position="412"/>
        <end position="429"/>
    </location>
</feature>
<dbReference type="InterPro" id="IPR018827">
    <property type="entry name" value="YTP1_C"/>
</dbReference>
<dbReference type="PANTHER" id="PTHR31685">
    <property type="entry name" value="INTEGRAL MEMBRANE PROTEIN (AFU_ORTHOLOGUE AFUA_6G12730)-RELATED"/>
    <property type="match status" value="1"/>
</dbReference>
<feature type="transmembrane region" description="Helical" evidence="2">
    <location>
        <begin position="302"/>
        <end position="320"/>
    </location>
</feature>
<organism evidence="6 7">
    <name type="scientific">Cladophialophora immunda</name>
    <dbReference type="NCBI Taxonomy" id="569365"/>
    <lineage>
        <taxon>Eukaryota</taxon>
        <taxon>Fungi</taxon>
        <taxon>Dikarya</taxon>
        <taxon>Ascomycota</taxon>
        <taxon>Pezizomycotina</taxon>
        <taxon>Eurotiomycetes</taxon>
        <taxon>Chaetothyriomycetidae</taxon>
        <taxon>Chaetothyriales</taxon>
        <taxon>Herpotrichiellaceae</taxon>
        <taxon>Cladophialophora</taxon>
    </lineage>
</organism>
<feature type="transmembrane region" description="Helical" evidence="2">
    <location>
        <begin position="541"/>
        <end position="560"/>
    </location>
</feature>
<dbReference type="STRING" id="569365.A0A0D2AP20"/>
<evidence type="ECO:0000259" key="4">
    <source>
        <dbReference type="Pfam" id="PF10348"/>
    </source>
</evidence>
<keyword evidence="2" id="KW-0472">Membrane</keyword>
<dbReference type="RefSeq" id="XP_016247053.1">
    <property type="nucleotide sequence ID" value="XM_016393634.1"/>
</dbReference>
<evidence type="ECO:0000259" key="5">
    <source>
        <dbReference type="Pfam" id="PF10355"/>
    </source>
</evidence>
<feature type="transmembrane region" description="Helical" evidence="2">
    <location>
        <begin position="340"/>
        <end position="361"/>
    </location>
</feature>